<keyword evidence="5" id="KW-0158">Chromosome</keyword>
<comment type="subcellular location">
    <subcellularLocation>
        <location evidence="1">Chromosome</location>
    </subcellularLocation>
    <subcellularLocation>
        <location evidence="2">Cytoplasm</location>
    </subcellularLocation>
</comment>
<evidence type="ECO:0000256" key="12">
    <source>
        <dbReference type="SAM" id="MobiDB-lite"/>
    </source>
</evidence>
<evidence type="ECO:0000256" key="9">
    <source>
        <dbReference type="ARBA" id="ARBA00023067"/>
    </source>
</evidence>
<evidence type="ECO:0000256" key="2">
    <source>
        <dbReference type="ARBA" id="ARBA00004496"/>
    </source>
</evidence>
<dbReference type="EMBL" id="JADGJW010000605">
    <property type="protein sequence ID" value="KAJ3214615.1"/>
    <property type="molecule type" value="Genomic_DNA"/>
</dbReference>
<gene>
    <name evidence="13" type="ORF">HK099_006783</name>
</gene>
<evidence type="ECO:0000256" key="1">
    <source>
        <dbReference type="ARBA" id="ARBA00004286"/>
    </source>
</evidence>
<comment type="caution">
    <text evidence="13">The sequence shown here is derived from an EMBL/GenBank/DDBJ whole genome shotgun (WGS) entry which is preliminary data.</text>
</comment>
<feature type="region of interest" description="Disordered" evidence="12">
    <location>
        <begin position="1"/>
        <end position="24"/>
    </location>
</feature>
<keyword evidence="10 11" id="KW-0131">Cell cycle</keyword>
<evidence type="ECO:0000256" key="7">
    <source>
        <dbReference type="ARBA" id="ARBA00022618"/>
    </source>
</evidence>
<dbReference type="Proteomes" id="UP001211065">
    <property type="component" value="Unassembled WGS sequence"/>
</dbReference>
<dbReference type="AlphaFoldDB" id="A0AAD5TXP4"/>
<dbReference type="GO" id="GO:0000796">
    <property type="term" value="C:condensin complex"/>
    <property type="evidence" value="ECO:0007669"/>
    <property type="project" value="InterPro"/>
</dbReference>
<keyword evidence="14" id="KW-1185">Reference proteome</keyword>
<comment type="similarity">
    <text evidence="3 11">Belongs to the CND2 (condensin subunit 2) family.</text>
</comment>
<dbReference type="GO" id="GO:0007076">
    <property type="term" value="P:mitotic chromosome condensation"/>
    <property type="evidence" value="ECO:0007669"/>
    <property type="project" value="InterPro"/>
</dbReference>
<keyword evidence="8 11" id="KW-0498">Mitosis</keyword>
<dbReference type="Pfam" id="PF05786">
    <property type="entry name" value="Cnd2"/>
    <property type="match status" value="1"/>
</dbReference>
<evidence type="ECO:0000313" key="13">
    <source>
        <dbReference type="EMBL" id="KAJ3214615.1"/>
    </source>
</evidence>
<dbReference type="PIRSF" id="PIRSF017126">
    <property type="entry name" value="Condensin_H"/>
    <property type="match status" value="1"/>
</dbReference>
<evidence type="ECO:0000256" key="4">
    <source>
        <dbReference type="ARBA" id="ARBA00016065"/>
    </source>
</evidence>
<reference evidence="13" key="1">
    <citation type="submission" date="2020-05" db="EMBL/GenBank/DDBJ databases">
        <title>Phylogenomic resolution of chytrid fungi.</title>
        <authorList>
            <person name="Stajich J.E."/>
            <person name="Amses K."/>
            <person name="Simmons R."/>
            <person name="Seto K."/>
            <person name="Myers J."/>
            <person name="Bonds A."/>
            <person name="Quandt C.A."/>
            <person name="Barry K."/>
            <person name="Liu P."/>
            <person name="Grigoriev I."/>
            <person name="Longcore J.E."/>
            <person name="James T.Y."/>
        </authorList>
    </citation>
    <scope>NUCLEOTIDE SEQUENCE</scope>
    <source>
        <strain evidence="13">JEL0476</strain>
    </source>
</reference>
<proteinExistence type="inferred from homology"/>
<feature type="compositionally biased region" description="Acidic residues" evidence="12">
    <location>
        <begin position="115"/>
        <end position="124"/>
    </location>
</feature>
<dbReference type="PANTHER" id="PTHR13108">
    <property type="entry name" value="CONDENSIN COMPLEX SUBUNIT 2"/>
    <property type="match status" value="1"/>
</dbReference>
<evidence type="ECO:0000256" key="5">
    <source>
        <dbReference type="ARBA" id="ARBA00022454"/>
    </source>
</evidence>
<evidence type="ECO:0000313" key="14">
    <source>
        <dbReference type="Proteomes" id="UP001211065"/>
    </source>
</evidence>
<accession>A0AAD5TXP4</accession>
<keyword evidence="9 11" id="KW-0226">DNA condensation</keyword>
<dbReference type="GO" id="GO:0051301">
    <property type="term" value="P:cell division"/>
    <property type="evidence" value="ECO:0007669"/>
    <property type="project" value="UniProtKB-KW"/>
</dbReference>
<name>A0AAD5TXP4_9FUNG</name>
<feature type="region of interest" description="Disordered" evidence="12">
    <location>
        <begin position="115"/>
        <end position="138"/>
    </location>
</feature>
<dbReference type="InterPro" id="IPR022816">
    <property type="entry name" value="Condensin_barren_su2"/>
</dbReference>
<dbReference type="GO" id="GO:0005737">
    <property type="term" value="C:cytoplasm"/>
    <property type="evidence" value="ECO:0007669"/>
    <property type="project" value="UniProtKB-SubCell"/>
</dbReference>
<comment type="function">
    <text evidence="11">Regulatory subunit of the condensin complex, a complex required for conversion of interphase chromatin into mitotic-like condense chromosomes.</text>
</comment>
<dbReference type="PANTHER" id="PTHR13108:SF9">
    <property type="entry name" value="CONDENSIN COMPLEX SUBUNIT 2"/>
    <property type="match status" value="1"/>
</dbReference>
<evidence type="ECO:0000256" key="8">
    <source>
        <dbReference type="ARBA" id="ARBA00022776"/>
    </source>
</evidence>
<keyword evidence="7 11" id="KW-0132">Cell division</keyword>
<organism evidence="13 14">
    <name type="scientific">Clydaea vesicula</name>
    <dbReference type="NCBI Taxonomy" id="447962"/>
    <lineage>
        <taxon>Eukaryota</taxon>
        <taxon>Fungi</taxon>
        <taxon>Fungi incertae sedis</taxon>
        <taxon>Chytridiomycota</taxon>
        <taxon>Chytridiomycota incertae sedis</taxon>
        <taxon>Chytridiomycetes</taxon>
        <taxon>Lobulomycetales</taxon>
        <taxon>Lobulomycetaceae</taxon>
        <taxon>Clydaea</taxon>
    </lineage>
</organism>
<sequence length="698" mass="79564">MQFITPTKSSFQSSTNENTPTINTPSKLYDEDDIKRLFEECIKKSTENKINSANCFDMGLIDYFAGIDVLKDGSSINFQKASCTLDGCIKIYSLRVDSVDSEAKKLLSGLASNYDGEDQENLENDEGKPKKPRKTNTATLEKDPNLLNLKKFDLEFDVDPLFKKTSADFDEGGAKGLLLNNLSIGNKGKIIFDASNIPGNEEKEEAVISSSTAVNVAKLKAKFNDSLQNMFQKDICPSLKNFKFSSDDTPYSMFNPQKYLDSVHEMFSFNPDDDQDSTNDVHNANCDYDSDDNNFTDYNRNPGFGEPVHVNTNESNDIPGIINEIENNERNVDDDAFLEVEEALYSQNDQEMFSYFQKSVNDNWIGPEYWKPKKEIKTKEELLQNTAKPKRKKPEPINIDFDGPPVNLSELFTTSKATINLPKNKERVKSLPSEDFNFNAEKMVSLFIKPDAKILWRTKDNKLKNNRSIEANLADDDNPDVDFWAKHENDEPVFVEPELQEQNQEEIFEDEYSSDDEENIIPLPFASNEGLIKDYNISGAIDYGDQLVDEPRKTKAQYMKYARVSKKVDVKRLKDNIWKSVETAVDLPNESIKSECKFSEVVHGLQNFYSEKKIKDISVAFCFICLLHLANEEGFEIQMDEQGKGAVSNNFDISENNLDNISLFEEKSSFKINESFNKKESFYGMDELTIQFLNNPSF</sequence>
<evidence type="ECO:0000256" key="10">
    <source>
        <dbReference type="ARBA" id="ARBA00023306"/>
    </source>
</evidence>
<protein>
    <recommendedName>
        <fullName evidence="4 11">Condensin complex subunit 2</fullName>
    </recommendedName>
</protein>
<evidence type="ECO:0000256" key="6">
    <source>
        <dbReference type="ARBA" id="ARBA00022490"/>
    </source>
</evidence>
<dbReference type="GO" id="GO:0003682">
    <property type="term" value="F:chromatin binding"/>
    <property type="evidence" value="ECO:0007669"/>
    <property type="project" value="TreeGrafter"/>
</dbReference>
<keyword evidence="6" id="KW-0963">Cytoplasm</keyword>
<evidence type="ECO:0000256" key="3">
    <source>
        <dbReference type="ARBA" id="ARBA00009471"/>
    </source>
</evidence>
<evidence type="ECO:0000256" key="11">
    <source>
        <dbReference type="PIRNR" id="PIRNR017126"/>
    </source>
</evidence>